<organism evidence="1 2">
    <name type="scientific">Hortaea werneckii</name>
    <name type="common">Black yeast</name>
    <name type="synonym">Cladosporium werneckii</name>
    <dbReference type="NCBI Taxonomy" id="91943"/>
    <lineage>
        <taxon>Eukaryota</taxon>
        <taxon>Fungi</taxon>
        <taxon>Dikarya</taxon>
        <taxon>Ascomycota</taxon>
        <taxon>Pezizomycotina</taxon>
        <taxon>Dothideomycetes</taxon>
        <taxon>Dothideomycetidae</taxon>
        <taxon>Mycosphaerellales</taxon>
        <taxon>Teratosphaeriaceae</taxon>
        <taxon>Hortaea</taxon>
    </lineage>
</organism>
<gene>
    <name evidence="1" type="ORF">D0867_08212</name>
</gene>
<accession>A0A3M6Z7R0</accession>
<dbReference type="Proteomes" id="UP000271337">
    <property type="component" value="Unassembled WGS sequence"/>
</dbReference>
<comment type="caution">
    <text evidence="1">The sequence shown here is derived from an EMBL/GenBank/DDBJ whole genome shotgun (WGS) entry which is preliminary data.</text>
</comment>
<evidence type="ECO:0000313" key="1">
    <source>
        <dbReference type="EMBL" id="RMY11031.1"/>
    </source>
</evidence>
<reference evidence="1 2" key="1">
    <citation type="journal article" date="2018" name="BMC Genomics">
        <title>Genomic evidence for intraspecific hybridization in a clonal and extremely halotolerant yeast.</title>
        <authorList>
            <person name="Gostincar C."/>
            <person name="Stajich J.E."/>
            <person name="Zupancic J."/>
            <person name="Zalar P."/>
            <person name="Gunde-Cimerman N."/>
        </authorList>
    </citation>
    <scope>NUCLEOTIDE SEQUENCE [LARGE SCALE GENOMIC DNA]</scope>
    <source>
        <strain evidence="1 2">EXF-6669</strain>
    </source>
</reference>
<dbReference type="AlphaFoldDB" id="A0A3M6Z7R0"/>
<proteinExistence type="predicted"/>
<dbReference type="EMBL" id="QWIL01000905">
    <property type="protein sequence ID" value="RMY11031.1"/>
    <property type="molecule type" value="Genomic_DNA"/>
</dbReference>
<protein>
    <submittedName>
        <fullName evidence="1">Uncharacterized protein</fullName>
    </submittedName>
</protein>
<sequence>MSAQKAARSRAAYLSCHQSFATTSTSSALKLSTTIAPASVRRRRQILQFCRPVARSTVKQYRSIKLLIASTGRTVTFGSSARHTNQAKADAESVRPEKMCLMNKITIALPSKEYPGDLDYLTREPKSWGVAWVDPLDPRPKLIVLRKKKERSQCTEQKWSTKKELLGVLSKLREDGAIAK</sequence>
<dbReference type="VEuPathDB" id="FungiDB:BTJ68_01207"/>
<evidence type="ECO:0000313" key="2">
    <source>
        <dbReference type="Proteomes" id="UP000271337"/>
    </source>
</evidence>
<name>A0A3M6Z7R0_HORWE</name>